<name>A0ABY7H8X8_9BACT</name>
<organism evidence="3 4">
    <name type="scientific">Nannocystis punicea</name>
    <dbReference type="NCBI Taxonomy" id="2995304"/>
    <lineage>
        <taxon>Bacteria</taxon>
        <taxon>Pseudomonadati</taxon>
        <taxon>Myxococcota</taxon>
        <taxon>Polyangia</taxon>
        <taxon>Nannocystales</taxon>
        <taxon>Nannocystaceae</taxon>
        <taxon>Nannocystis</taxon>
    </lineage>
</organism>
<dbReference type="EMBL" id="CP114040">
    <property type="protein sequence ID" value="WAS95727.1"/>
    <property type="molecule type" value="Genomic_DNA"/>
</dbReference>
<feature type="signal peptide" evidence="2">
    <location>
        <begin position="1"/>
        <end position="20"/>
    </location>
</feature>
<reference evidence="3" key="1">
    <citation type="submission" date="2022-11" db="EMBL/GenBank/DDBJ databases">
        <title>Minimal conservation of predation-associated metabolite biosynthetic gene clusters underscores biosynthetic potential of Myxococcota including descriptions for ten novel species: Archangium lansinium sp. nov., Myxococcus landrumus sp. nov., Nannocystis bai.</title>
        <authorList>
            <person name="Ahearne A."/>
            <person name="Stevens C."/>
            <person name="Dowd S."/>
        </authorList>
    </citation>
    <scope>NUCLEOTIDE SEQUENCE</scope>
    <source>
        <strain evidence="3">Fl3</strain>
    </source>
</reference>
<keyword evidence="2" id="KW-0732">Signal</keyword>
<evidence type="ECO:0000313" key="4">
    <source>
        <dbReference type="Proteomes" id="UP001164459"/>
    </source>
</evidence>
<feature type="chain" id="PRO_5047155356" description="Lipoprotein" evidence="2">
    <location>
        <begin position="21"/>
        <end position="185"/>
    </location>
</feature>
<evidence type="ECO:0008006" key="5">
    <source>
        <dbReference type="Google" id="ProtNLM"/>
    </source>
</evidence>
<keyword evidence="4" id="KW-1185">Reference proteome</keyword>
<feature type="compositionally biased region" description="Low complexity" evidence="1">
    <location>
        <begin position="30"/>
        <end position="53"/>
    </location>
</feature>
<feature type="region of interest" description="Disordered" evidence="1">
    <location>
        <begin position="25"/>
        <end position="53"/>
    </location>
</feature>
<dbReference type="RefSeq" id="WP_269038071.1">
    <property type="nucleotide sequence ID" value="NZ_CP114040.1"/>
</dbReference>
<dbReference type="Proteomes" id="UP001164459">
    <property type="component" value="Chromosome"/>
</dbReference>
<protein>
    <recommendedName>
        <fullName evidence="5">Lipoprotein</fullName>
    </recommendedName>
</protein>
<accession>A0ABY7H8X8</accession>
<evidence type="ECO:0000256" key="1">
    <source>
        <dbReference type="SAM" id="MobiDB-lite"/>
    </source>
</evidence>
<dbReference type="PROSITE" id="PS51257">
    <property type="entry name" value="PROKAR_LIPOPROTEIN"/>
    <property type="match status" value="1"/>
</dbReference>
<evidence type="ECO:0000313" key="3">
    <source>
        <dbReference type="EMBL" id="WAS95727.1"/>
    </source>
</evidence>
<proteinExistence type="predicted"/>
<gene>
    <name evidence="3" type="ORF">O0S08_06155</name>
</gene>
<sequence length="185" mass="18848">MLSSYRFSSTRLFCLAVALAGCSPGRDATTDATTSSTSDGSGTAATTGPTTGAVEPPFAAELVGASLDSIYGCGVSTDVHLRVRVTAPDERAIDAATLTSVRFTDWWSADELAVVAEDLPIAAGETAELGFRLSFDEGVVGEDCFSEPLPSPPVVATFEIAGESLELAAVGSLGCGFDEPPDGGC</sequence>
<evidence type="ECO:0000256" key="2">
    <source>
        <dbReference type="SAM" id="SignalP"/>
    </source>
</evidence>